<accession>A0ABW1HKW8</accession>
<organism evidence="1 2">
    <name type="scientific">Micromonospora harpali</name>
    <dbReference type="NCBI Taxonomy" id="1490225"/>
    <lineage>
        <taxon>Bacteria</taxon>
        <taxon>Bacillati</taxon>
        <taxon>Actinomycetota</taxon>
        <taxon>Actinomycetes</taxon>
        <taxon>Micromonosporales</taxon>
        <taxon>Micromonosporaceae</taxon>
        <taxon>Micromonospora</taxon>
    </lineage>
</organism>
<reference evidence="2" key="1">
    <citation type="journal article" date="2019" name="Int. J. Syst. Evol. Microbiol.">
        <title>The Global Catalogue of Microorganisms (GCM) 10K type strain sequencing project: providing services to taxonomists for standard genome sequencing and annotation.</title>
        <authorList>
            <consortium name="The Broad Institute Genomics Platform"/>
            <consortium name="The Broad Institute Genome Sequencing Center for Infectious Disease"/>
            <person name="Wu L."/>
            <person name="Ma J."/>
        </authorList>
    </citation>
    <scope>NUCLEOTIDE SEQUENCE [LARGE SCALE GENOMIC DNA]</scope>
    <source>
        <strain evidence="2">CGMCC 4.7173</strain>
    </source>
</reference>
<sequence length="73" mass="8218">MIIKVSRVGLLASQKKIFEYAPRGGPAAHADERSNDHPLWMVEPSVRLAVWPSVRLAVWPSVRLAVRPSGRFR</sequence>
<gene>
    <name evidence="1" type="ORF">ACFPZ4_04985</name>
</gene>
<comment type="caution">
    <text evidence="1">The sequence shown here is derived from an EMBL/GenBank/DDBJ whole genome shotgun (WGS) entry which is preliminary data.</text>
</comment>
<evidence type="ECO:0000313" key="1">
    <source>
        <dbReference type="EMBL" id="MFC5940834.1"/>
    </source>
</evidence>
<name>A0ABW1HKW8_9ACTN</name>
<dbReference type="Proteomes" id="UP001596207">
    <property type="component" value="Unassembled WGS sequence"/>
</dbReference>
<dbReference type="EMBL" id="JBHSQQ010000014">
    <property type="protein sequence ID" value="MFC5940834.1"/>
    <property type="molecule type" value="Genomic_DNA"/>
</dbReference>
<keyword evidence="2" id="KW-1185">Reference proteome</keyword>
<proteinExistence type="predicted"/>
<evidence type="ECO:0000313" key="2">
    <source>
        <dbReference type="Proteomes" id="UP001596207"/>
    </source>
</evidence>
<protein>
    <submittedName>
        <fullName evidence="1">Uncharacterized protein</fullName>
    </submittedName>
</protein>